<feature type="region of interest" description="Disordered" evidence="1">
    <location>
        <begin position="420"/>
        <end position="467"/>
    </location>
</feature>
<dbReference type="Proteomes" id="UP000000763">
    <property type="component" value="Chromosome 7"/>
</dbReference>
<dbReference type="Pfam" id="PF04783">
    <property type="entry name" value="DUF630"/>
    <property type="match status" value="1"/>
</dbReference>
<accession>Q8LIG9</accession>
<evidence type="ECO:0008006" key="7">
    <source>
        <dbReference type="Google" id="ProtNLM"/>
    </source>
</evidence>
<name>Q8LIG9_ORYSJ</name>
<feature type="compositionally biased region" description="Polar residues" evidence="1">
    <location>
        <begin position="321"/>
        <end position="330"/>
    </location>
</feature>
<reference evidence="4" key="2">
    <citation type="submission" date="2001-07" db="EMBL/GenBank/DDBJ databases">
        <title>Oryza sativa nipponbare(GA3) genomic DNA, chromosome 7, BAC clone:OJ1200_C08.</title>
        <authorList>
            <person name="Sasaki T."/>
            <person name="Matsumoto T."/>
            <person name="Yamamoto K."/>
        </authorList>
    </citation>
    <scope>NUCLEOTIDE SEQUENCE</scope>
</reference>
<dbReference type="EMBL" id="AP003818">
    <property type="protein sequence ID" value="BAC10345.1"/>
    <property type="molecule type" value="Genomic_DNA"/>
</dbReference>
<reference evidence="6" key="3">
    <citation type="journal article" date="2005" name="Nature">
        <title>The map-based sequence of the rice genome.</title>
        <authorList>
            <consortium name="International rice genome sequencing project (IRGSP)"/>
            <person name="Matsumoto T."/>
            <person name="Wu J."/>
            <person name="Kanamori H."/>
            <person name="Katayose Y."/>
            <person name="Fujisawa M."/>
            <person name="Namiki N."/>
            <person name="Mizuno H."/>
            <person name="Yamamoto K."/>
            <person name="Antonio B.A."/>
            <person name="Baba T."/>
            <person name="Sakata K."/>
            <person name="Nagamura Y."/>
            <person name="Aoki H."/>
            <person name="Arikawa K."/>
            <person name="Arita K."/>
            <person name="Bito T."/>
            <person name="Chiden Y."/>
            <person name="Fujitsuka N."/>
            <person name="Fukunaka R."/>
            <person name="Hamada M."/>
            <person name="Harada C."/>
            <person name="Hayashi A."/>
            <person name="Hijishita S."/>
            <person name="Honda M."/>
            <person name="Hosokawa S."/>
            <person name="Ichikawa Y."/>
            <person name="Idonuma A."/>
            <person name="Iijima M."/>
            <person name="Ikeda M."/>
            <person name="Ikeno M."/>
            <person name="Ito K."/>
            <person name="Ito S."/>
            <person name="Ito T."/>
            <person name="Ito Y."/>
            <person name="Ito Y."/>
            <person name="Iwabuchi A."/>
            <person name="Kamiya K."/>
            <person name="Karasawa W."/>
            <person name="Kurita K."/>
            <person name="Katagiri S."/>
            <person name="Kikuta A."/>
            <person name="Kobayashi H."/>
            <person name="Kobayashi N."/>
            <person name="Machita K."/>
            <person name="Maehara T."/>
            <person name="Masukawa M."/>
            <person name="Mizubayashi T."/>
            <person name="Mukai Y."/>
            <person name="Nagasaki H."/>
            <person name="Nagata Y."/>
            <person name="Naito S."/>
            <person name="Nakashima M."/>
            <person name="Nakama Y."/>
            <person name="Nakamichi Y."/>
            <person name="Nakamura M."/>
            <person name="Meguro A."/>
            <person name="Negishi M."/>
            <person name="Ohta I."/>
            <person name="Ohta T."/>
            <person name="Okamoto M."/>
            <person name="Ono N."/>
            <person name="Saji S."/>
            <person name="Sakaguchi M."/>
            <person name="Sakai K."/>
            <person name="Shibata M."/>
            <person name="Shimokawa T."/>
            <person name="Song J."/>
            <person name="Takazaki Y."/>
            <person name="Terasawa K."/>
            <person name="Tsugane M."/>
            <person name="Tsuji K."/>
            <person name="Ueda S."/>
            <person name="Waki K."/>
            <person name="Yamagata H."/>
            <person name="Yamamoto M."/>
            <person name="Yamamoto S."/>
            <person name="Yamane H."/>
            <person name="Yoshiki S."/>
            <person name="Yoshihara R."/>
            <person name="Yukawa K."/>
            <person name="Zhong H."/>
            <person name="Yano M."/>
            <person name="Yuan Q."/>
            <person name="Ouyang S."/>
            <person name="Liu J."/>
            <person name="Jones K.M."/>
            <person name="Gansberger K."/>
            <person name="Moffat K."/>
            <person name="Hill J."/>
            <person name="Bera J."/>
            <person name="Fadrosh D."/>
            <person name="Jin S."/>
            <person name="Johri S."/>
            <person name="Kim M."/>
            <person name="Overton L."/>
            <person name="Reardon M."/>
            <person name="Tsitrin T."/>
            <person name="Vuong H."/>
            <person name="Weaver B."/>
            <person name="Ciecko A."/>
            <person name="Tallon L."/>
            <person name="Jackson J."/>
            <person name="Pai G."/>
            <person name="Aken S.V."/>
            <person name="Utterback T."/>
            <person name="Reidmuller S."/>
            <person name="Feldblyum T."/>
            <person name="Hsiao J."/>
            <person name="Zismann V."/>
            <person name="Iobst S."/>
            <person name="de Vazeille A.R."/>
            <person name="Buell C.R."/>
            <person name="Ying K."/>
            <person name="Li Y."/>
            <person name="Lu T."/>
            <person name="Huang Y."/>
            <person name="Zhao Q."/>
            <person name="Feng Q."/>
            <person name="Zhang L."/>
            <person name="Zhu J."/>
            <person name="Weng Q."/>
            <person name="Mu J."/>
            <person name="Lu Y."/>
            <person name="Fan D."/>
            <person name="Liu Y."/>
            <person name="Guan J."/>
            <person name="Zhang Y."/>
            <person name="Yu S."/>
            <person name="Liu X."/>
            <person name="Zhang Y."/>
            <person name="Hong G."/>
            <person name="Han B."/>
            <person name="Choisne N."/>
            <person name="Demange N."/>
            <person name="Orjeda G."/>
            <person name="Samain S."/>
            <person name="Cattolico L."/>
            <person name="Pelletier E."/>
            <person name="Couloux A."/>
            <person name="Segurens B."/>
            <person name="Wincker P."/>
            <person name="D'Hont A."/>
            <person name="Scarpelli C."/>
            <person name="Weissenbach J."/>
            <person name="Salanoubat M."/>
            <person name="Quetier F."/>
            <person name="Yu Y."/>
            <person name="Kim H.R."/>
            <person name="Rambo T."/>
            <person name="Currie J."/>
            <person name="Collura K."/>
            <person name="Luo M."/>
            <person name="Yang T."/>
            <person name="Ammiraju J.S.S."/>
            <person name="Engler F."/>
            <person name="Soderlund C."/>
            <person name="Wing R.A."/>
            <person name="Palmer L.E."/>
            <person name="de la Bastide M."/>
            <person name="Spiegel L."/>
            <person name="Nascimento L."/>
            <person name="Zutavern T."/>
            <person name="O'Shaughnessy A."/>
            <person name="Dike S."/>
            <person name="Dedhia N."/>
            <person name="Preston R."/>
            <person name="Balija V."/>
            <person name="McCombie W.R."/>
            <person name="Chow T."/>
            <person name="Chen H."/>
            <person name="Chung M."/>
            <person name="Chen C."/>
            <person name="Shaw J."/>
            <person name="Wu H."/>
            <person name="Hsiao K."/>
            <person name="Chao Y."/>
            <person name="Chu M."/>
            <person name="Cheng C."/>
            <person name="Hour A."/>
            <person name="Lee P."/>
            <person name="Lin S."/>
            <person name="Lin Y."/>
            <person name="Liou J."/>
            <person name="Liu S."/>
            <person name="Hsing Y."/>
            <person name="Raghuvanshi S."/>
            <person name="Mohanty A."/>
            <person name="Bharti A.K."/>
            <person name="Gaur A."/>
            <person name="Gupta V."/>
            <person name="Kumar D."/>
            <person name="Ravi V."/>
            <person name="Vij S."/>
            <person name="Kapur A."/>
            <person name="Khurana P."/>
            <person name="Khurana P."/>
            <person name="Khurana J.P."/>
            <person name="Tyagi A.K."/>
            <person name="Gaikwad K."/>
            <person name="Singh A."/>
            <person name="Dalal V."/>
            <person name="Srivastava S."/>
            <person name="Dixit A."/>
            <person name="Pal A.K."/>
            <person name="Ghazi I.A."/>
            <person name="Yadav M."/>
            <person name="Pandit A."/>
            <person name="Bhargava A."/>
            <person name="Sureshbabu K."/>
            <person name="Batra K."/>
            <person name="Sharma T.R."/>
            <person name="Mohapatra T."/>
            <person name="Singh N.K."/>
            <person name="Messing J."/>
            <person name="Nelson A.B."/>
            <person name="Fuks G."/>
            <person name="Kavchok S."/>
            <person name="Keizer G."/>
            <person name="Linton E."/>
            <person name="Llaca V."/>
            <person name="Song R."/>
            <person name="Tanyolac B."/>
            <person name="Young S."/>
            <person name="Ho-Il K."/>
            <person name="Hahn J.H."/>
            <person name="Sangsakoo G."/>
            <person name="Vanavichit A."/>
            <person name="de Mattos Luiz.A.T."/>
            <person name="Zimmer P.D."/>
            <person name="Malone G."/>
            <person name="Dellagostin O."/>
            <person name="de Oliveira A.C."/>
            <person name="Bevan M."/>
            <person name="Bancroft I."/>
            <person name="Minx P."/>
            <person name="Cordum H."/>
            <person name="Wilson R."/>
            <person name="Cheng Z."/>
            <person name="Jin W."/>
            <person name="Jiang J."/>
            <person name="Leong S.A."/>
            <person name="Iwama H."/>
            <person name="Gojobori T."/>
            <person name="Itoh T."/>
            <person name="Niimura Y."/>
            <person name="Fujii Y."/>
            <person name="Habara T."/>
            <person name="Sakai H."/>
            <person name="Sato Y."/>
            <person name="Wilson G."/>
            <person name="Kumar K."/>
            <person name="McCouch S."/>
            <person name="Juretic N."/>
            <person name="Hoen D."/>
            <person name="Wright S."/>
            <person name="Bruskiewich R."/>
            <person name="Bureau T."/>
            <person name="Miyao A."/>
            <person name="Hirochika H."/>
            <person name="Nishikawa T."/>
            <person name="Kadowaki K."/>
            <person name="Sugiura M."/>
            <person name="Burr B."/>
            <person name="Sasaki T."/>
        </authorList>
    </citation>
    <scope>NUCLEOTIDE SEQUENCE [LARGE SCALE GENOMIC DNA]</scope>
    <source>
        <strain evidence="6">cv. Nipponbare</strain>
    </source>
</reference>
<evidence type="ECO:0000313" key="6">
    <source>
        <dbReference type="Proteomes" id="UP000000763"/>
    </source>
</evidence>
<organism evidence="4 6">
    <name type="scientific">Oryza sativa subsp. japonica</name>
    <name type="common">Rice</name>
    <dbReference type="NCBI Taxonomy" id="39947"/>
    <lineage>
        <taxon>Eukaryota</taxon>
        <taxon>Viridiplantae</taxon>
        <taxon>Streptophyta</taxon>
        <taxon>Embryophyta</taxon>
        <taxon>Tracheophyta</taxon>
        <taxon>Spermatophyta</taxon>
        <taxon>Magnoliopsida</taxon>
        <taxon>Liliopsida</taxon>
        <taxon>Poales</taxon>
        <taxon>Poaceae</taxon>
        <taxon>BOP clade</taxon>
        <taxon>Oryzoideae</taxon>
        <taxon>Oryzeae</taxon>
        <taxon>Oryzinae</taxon>
        <taxon>Oryza</taxon>
        <taxon>Oryza sativa</taxon>
    </lineage>
</organism>
<feature type="region of interest" description="Disordered" evidence="1">
    <location>
        <begin position="321"/>
        <end position="390"/>
    </location>
</feature>
<reference evidence="6" key="4">
    <citation type="journal article" date="2008" name="Nucleic Acids Res.">
        <title>The rice annotation project database (RAP-DB): 2008 update.</title>
        <authorList>
            <consortium name="The rice annotation project (RAP)"/>
        </authorList>
    </citation>
    <scope>GENOME REANNOTATION</scope>
    <source>
        <strain evidence="6">cv. Nipponbare</strain>
    </source>
</reference>
<dbReference type="AlphaFoldDB" id="Q8LIG9"/>
<evidence type="ECO:0000256" key="1">
    <source>
        <dbReference type="SAM" id="MobiDB-lite"/>
    </source>
</evidence>
<dbReference type="EMBL" id="AP003813">
    <property type="protein sequence ID" value="BAD30285.1"/>
    <property type="molecule type" value="Genomic_DNA"/>
</dbReference>
<gene>
    <name evidence="4" type="primary">OJ1200_C08.115</name>
    <name evidence="5" type="synonym">OJ1150_E04.111</name>
</gene>
<dbReference type="PANTHER" id="PTHR21450:SF30">
    <property type="entry name" value="OS07G0686500 PROTEIN"/>
    <property type="match status" value="1"/>
</dbReference>
<protein>
    <recommendedName>
        <fullName evidence="7">DUF632 domain-containing protein</fullName>
    </recommendedName>
</protein>
<evidence type="ECO:0000259" key="3">
    <source>
        <dbReference type="Pfam" id="PF04783"/>
    </source>
</evidence>
<reference evidence="5" key="1">
    <citation type="submission" date="2001-07" db="EMBL/GenBank/DDBJ databases">
        <title>Oryza sativa nipponbare(GA3) genomic DNA, chromosome 7, BAC clone:OJ1150_E04.</title>
        <authorList>
            <person name="Sasaki T."/>
            <person name="Matsumoto T."/>
            <person name="Yamamoto K."/>
        </authorList>
    </citation>
    <scope>NUCLEOTIDE SEQUENCE</scope>
</reference>
<feature type="compositionally biased region" description="Basic residues" evidence="1">
    <location>
        <begin position="71"/>
        <end position="81"/>
    </location>
</feature>
<proteinExistence type="predicted"/>
<dbReference type="Pfam" id="PF04782">
    <property type="entry name" value="DUF632"/>
    <property type="match status" value="1"/>
</dbReference>
<feature type="domain" description="DUF632" evidence="2">
    <location>
        <begin position="517"/>
        <end position="841"/>
    </location>
</feature>
<evidence type="ECO:0000313" key="4">
    <source>
        <dbReference type="EMBL" id="BAC10345.1"/>
    </source>
</evidence>
<feature type="compositionally biased region" description="Low complexity" evidence="1">
    <location>
        <begin position="82"/>
        <end position="104"/>
    </location>
</feature>
<dbReference type="InterPro" id="IPR006867">
    <property type="entry name" value="DUF632"/>
</dbReference>
<dbReference type="InterPro" id="IPR006868">
    <property type="entry name" value="DUF630"/>
</dbReference>
<feature type="compositionally biased region" description="Basic and acidic residues" evidence="1">
    <location>
        <begin position="427"/>
        <end position="442"/>
    </location>
</feature>
<sequence length="909" mass="100242">MASISLSLITCKQSRINHKLELDAVAAGGRDDDDAGRTAEAATCARAGATLAPSGRQPRLAASAPPSLGRARLHRRHRRRACAVAARAGAGAGARSPATSSSGQLPPPTTPSPSLASLAGPAGSRTSRDPWAVAPCSFAVRFARSPPTDALSAARSARSWPPLHCRARPPPLRRMSRQQNWAKILPRSSGDGNGALLHSSSALPEPPPPSVLLLPFKMGVAPSKIEDDRALVLCQERKRFVREAIDGRCALAAAHCDYIRSLRDTGFLLRKCFEHEASEESIPNNKSPSSFQASHMKAAMNSIRTYLEKVATPVTVTMVSASSQDPTGTSPLDHFDQIHPGDNQFSPKEKDRSGQCLDKVDDPRPFLEEGIPELEEEGERTPSNEEDGFAESKDDFANEEENFSESNDAFLSPSIETFVPVSNSNDVSDKNSSTDKAPEHHGHGSVASKDIALPNTGCQNDNPQNERRMTDIHTNENYSNSAVSPVNVVPPSGAAFPMVSKEPYPYLSISVKGLYTGMVEIERLFSRACDSGKEVTRVLDEDKLQFRALLPQETARGSASSSFLSTLFACCREDVPLPETPSQAEVKYLTWHRSVSSQLSLSRNPPGAITVMHTSTLDKLYAWEEKLYDEVKVNSAICRRYDEKCKQLRDQESRGKNQILVDFTRATVKDLHSRILVAIQKIDFISKNIEDIRDKELQPQLDELIRSLTRMWETMLECHHLQLAIMKLVSSKRSVKLSFQSESECQDALLLSAKLIKLCSDFQNWVASHKVYLSSLNLWLHKCMKPLKKRKGSRKQNVVDVSLTECAVAPIFTTCEIWIKLIDDLLTNELVKAIENLVADVGRSFPHQEQVLNGETGGEILRNNAPADVQSSLMAFLEKLEAFSAVSLQKYIDLQKNIDEAKDRFSRED</sequence>
<dbReference type="PANTHER" id="PTHR21450">
    <property type="entry name" value="PROTEIN ALTERED PHOSPHATE STARVATION RESPONSE 1"/>
    <property type="match status" value="1"/>
</dbReference>
<evidence type="ECO:0000313" key="5">
    <source>
        <dbReference type="EMBL" id="BAD30285.1"/>
    </source>
</evidence>
<feature type="region of interest" description="Disordered" evidence="1">
    <location>
        <begin position="53"/>
        <end position="130"/>
    </location>
</feature>
<feature type="domain" description="DUF630" evidence="3">
    <location>
        <begin position="218"/>
        <end position="276"/>
    </location>
</feature>
<feature type="compositionally biased region" description="Acidic residues" evidence="1">
    <location>
        <begin position="370"/>
        <end position="389"/>
    </location>
</feature>
<feature type="compositionally biased region" description="Basic and acidic residues" evidence="1">
    <location>
        <begin position="347"/>
        <end position="367"/>
    </location>
</feature>
<evidence type="ECO:0000259" key="2">
    <source>
        <dbReference type="Pfam" id="PF04782"/>
    </source>
</evidence>